<evidence type="ECO:0000313" key="3">
    <source>
        <dbReference type="Proteomes" id="UP000295717"/>
    </source>
</evidence>
<gene>
    <name evidence="2" type="ORF">EDC35_1061</name>
</gene>
<feature type="region of interest" description="Disordered" evidence="1">
    <location>
        <begin position="1"/>
        <end position="43"/>
    </location>
</feature>
<evidence type="ECO:0000313" key="2">
    <source>
        <dbReference type="EMBL" id="TCT20077.1"/>
    </source>
</evidence>
<protein>
    <recommendedName>
        <fullName evidence="4">Methyl-accepting chemotaxis protein</fullName>
    </recommendedName>
</protein>
<dbReference type="AlphaFoldDB" id="A0A4R3MWF4"/>
<comment type="caution">
    <text evidence="2">The sequence shown here is derived from an EMBL/GenBank/DDBJ whole genome shotgun (WGS) entry which is preliminary data.</text>
</comment>
<name>A0A4R3MWF4_9GAMM</name>
<keyword evidence="3" id="KW-1185">Reference proteome</keyword>
<evidence type="ECO:0000256" key="1">
    <source>
        <dbReference type="SAM" id="MobiDB-lite"/>
    </source>
</evidence>
<dbReference type="Proteomes" id="UP000295717">
    <property type="component" value="Unassembled WGS sequence"/>
</dbReference>
<dbReference type="EMBL" id="SMAO01000006">
    <property type="protein sequence ID" value="TCT20077.1"/>
    <property type="molecule type" value="Genomic_DNA"/>
</dbReference>
<accession>A0A4R3MWF4</accession>
<sequence length="60" mass="6395">AATAEEMSGQAGQLQQMMSFFKTGGESARRQARPDSKTISTSGVKALTASPSLTPEFIRF</sequence>
<reference evidence="2 3" key="1">
    <citation type="submission" date="2019-03" db="EMBL/GenBank/DDBJ databases">
        <title>Genomic Encyclopedia of Type Strains, Phase IV (KMG-IV): sequencing the most valuable type-strain genomes for metagenomic binning, comparative biology and taxonomic classification.</title>
        <authorList>
            <person name="Goeker M."/>
        </authorList>
    </citation>
    <scope>NUCLEOTIDE SEQUENCE [LARGE SCALE GENOMIC DNA]</scope>
    <source>
        <strain evidence="2 3">DSM 13587</strain>
    </source>
</reference>
<evidence type="ECO:0008006" key="4">
    <source>
        <dbReference type="Google" id="ProtNLM"/>
    </source>
</evidence>
<organism evidence="2 3">
    <name type="scientific">Thiobaca trueperi</name>
    <dbReference type="NCBI Taxonomy" id="127458"/>
    <lineage>
        <taxon>Bacteria</taxon>
        <taxon>Pseudomonadati</taxon>
        <taxon>Pseudomonadota</taxon>
        <taxon>Gammaproteobacteria</taxon>
        <taxon>Chromatiales</taxon>
        <taxon>Chromatiaceae</taxon>
        <taxon>Thiobaca</taxon>
    </lineage>
</organism>
<proteinExistence type="predicted"/>
<feature type="compositionally biased region" description="Basic and acidic residues" evidence="1">
    <location>
        <begin position="27"/>
        <end position="36"/>
    </location>
</feature>
<feature type="non-terminal residue" evidence="2">
    <location>
        <position position="1"/>
    </location>
</feature>
<dbReference type="RefSeq" id="WP_132977492.1">
    <property type="nucleotide sequence ID" value="NZ_SMAO01000006.1"/>
</dbReference>